<feature type="region of interest" description="Disordered" evidence="1">
    <location>
        <begin position="1"/>
        <end position="22"/>
    </location>
</feature>
<reference evidence="3" key="1">
    <citation type="journal article" date="2017" name="Virus Genes">
        <title>Two novel poxviruses with unusual genome rearrangements: NY_014 and Murmansk.</title>
        <authorList>
            <person name="Smithson C."/>
            <person name="Meyer H."/>
            <person name="Gigante C.M."/>
            <person name="Gao J."/>
            <person name="Zhao H."/>
            <person name="Batra D."/>
            <person name="Damon I."/>
            <person name="Upton C."/>
            <person name="Li Y."/>
        </authorList>
    </citation>
    <scope>NUCLEOTIDE SEQUENCE [LARGE SCALE GENOMIC DNA]</scope>
    <source>
        <strain evidence="3">LEIV-11411</strain>
    </source>
</reference>
<dbReference type="Pfam" id="PF03003">
    <property type="entry name" value="Pox_G9-A16"/>
    <property type="match status" value="1"/>
</dbReference>
<feature type="transmembrane region" description="Helical" evidence="2">
    <location>
        <begin position="319"/>
        <end position="338"/>
    </location>
</feature>
<keyword evidence="2" id="KW-0812">Transmembrane</keyword>
<keyword evidence="2" id="KW-1133">Transmembrane helix</keyword>
<proteinExistence type="predicted"/>
<dbReference type="InterPro" id="IPR004251">
    <property type="entry name" value="Pox_virus_G9/A16"/>
</dbReference>
<name>A0A223FMS1_9POXV</name>
<dbReference type="Proteomes" id="UP000217350">
    <property type="component" value="Segment"/>
</dbReference>
<evidence type="ECO:0000256" key="2">
    <source>
        <dbReference type="SAM" id="Phobius"/>
    </source>
</evidence>
<protein>
    <submittedName>
        <fullName evidence="3">Myristylprotein</fullName>
    </submittedName>
</protein>
<accession>A0A223FMS1</accession>
<organism evidence="3">
    <name type="scientific">Murmansk poxvirus</name>
    <dbReference type="NCBI Taxonomy" id="2025359"/>
    <lineage>
        <taxon>Viruses</taxon>
        <taxon>Varidnaviria</taxon>
        <taxon>Bamfordvirae</taxon>
        <taxon>Nucleocytoviricota</taxon>
        <taxon>Pokkesviricetes</taxon>
        <taxon>Chitovirales</taxon>
        <taxon>Poxviridae</taxon>
        <taxon>Chordopoxvirinae</taxon>
        <taxon>Centapoxvirus</taxon>
        <taxon>Centapoxvirus microtuspox</taxon>
        <taxon>Murmansk microtuspox virus</taxon>
    </lineage>
</organism>
<keyword evidence="2" id="KW-0472">Membrane</keyword>
<evidence type="ECO:0000313" key="4">
    <source>
        <dbReference type="Proteomes" id="UP000217350"/>
    </source>
</evidence>
<dbReference type="OrthoDB" id="9778at10239"/>
<keyword evidence="4" id="KW-1185">Reference proteome</keyword>
<evidence type="ECO:0000313" key="3">
    <source>
        <dbReference type="EMBL" id="AST09278.1"/>
    </source>
</evidence>
<dbReference type="EMBL" id="MF001304">
    <property type="protein sequence ID" value="AST09278.1"/>
    <property type="molecule type" value="Genomic_DNA"/>
</dbReference>
<evidence type="ECO:0000256" key="1">
    <source>
        <dbReference type="SAM" id="MobiDB-lite"/>
    </source>
</evidence>
<sequence length="339" mass="38681">MGGGSSVELPKRDPLPPIPTTEMKLDVDKMHDVIAPAKLLETVFIGKINKDIENKIKNRYPEFRLVNTGPGGLSALIREQYKGTAPNCCRMFDRTHYWKKDGNIFDKFEEGSVLESCWPDSHDAGKCDTDLFNWCQGNTFNKDVCHQWIGSAFNRSDRTEEGEKSVRELFGKLIALCSKDASIPICESFLYHLRAANRETSDDMIDYILRSQSAEFKQKYMRCSYPTRDKLEESLKYSEPRECWDPECINANVNFLLTRNYNNLGLCNIVRCNASVNNLQMDDSSSLRLSCGLNSTRFSTSPVNREKVVQHNVKNSFDLKLHVLSLLSILVIWLLIVAI</sequence>
<gene>
    <name evidence="3" type="ORF">Murmansk-083</name>
</gene>